<evidence type="ECO:0000256" key="1">
    <source>
        <dbReference type="ARBA" id="ARBA00006360"/>
    </source>
</evidence>
<dbReference type="SMART" id="SM00382">
    <property type="entry name" value="AAA"/>
    <property type="match status" value="1"/>
</dbReference>
<dbReference type="GO" id="GO:0046872">
    <property type="term" value="F:metal ion binding"/>
    <property type="evidence" value="ECO:0007669"/>
    <property type="project" value="UniProtKB-KW"/>
</dbReference>
<evidence type="ECO:0000313" key="10">
    <source>
        <dbReference type="EMBL" id="EFX42117.1"/>
    </source>
</evidence>
<proteinExistence type="inferred from homology"/>
<dbReference type="NCBIfam" id="TIGR02397">
    <property type="entry name" value="dnaX_nterm"/>
    <property type="match status" value="1"/>
</dbReference>
<dbReference type="PANTHER" id="PTHR11669:SF0">
    <property type="entry name" value="PROTEIN STICHEL-LIKE 2"/>
    <property type="match status" value="1"/>
</dbReference>
<evidence type="ECO:0000256" key="6">
    <source>
        <dbReference type="ARBA" id="ARBA00022932"/>
    </source>
</evidence>
<feature type="domain" description="AAA+ ATPase" evidence="9">
    <location>
        <begin position="41"/>
        <end position="183"/>
    </location>
</feature>
<evidence type="ECO:0000256" key="2">
    <source>
        <dbReference type="ARBA" id="ARBA00022723"/>
    </source>
</evidence>
<protein>
    <recommendedName>
        <fullName evidence="8">DNA polymerase III subunit gamma/tau</fullName>
        <ecNumber evidence="8">2.7.7.7</ecNumber>
    </recommendedName>
</protein>
<dbReference type="Pfam" id="PF13177">
    <property type="entry name" value="DNA_pol3_delta2"/>
    <property type="match status" value="1"/>
</dbReference>
<dbReference type="GO" id="GO:0003887">
    <property type="term" value="F:DNA-directed DNA polymerase activity"/>
    <property type="evidence" value="ECO:0007669"/>
    <property type="project" value="UniProtKB-KW"/>
</dbReference>
<evidence type="ECO:0000256" key="3">
    <source>
        <dbReference type="ARBA" id="ARBA00022741"/>
    </source>
</evidence>
<evidence type="ECO:0000256" key="8">
    <source>
        <dbReference type="RuleBase" id="RU364063"/>
    </source>
</evidence>
<dbReference type="Gene3D" id="1.10.8.60">
    <property type="match status" value="1"/>
</dbReference>
<comment type="caution">
    <text evidence="10">The sequence shown here is derived from an EMBL/GenBank/DDBJ whole genome shotgun (WGS) entry which is preliminary data.</text>
</comment>
<gene>
    <name evidence="8 10" type="primary">dnaX</name>
    <name evidence="10" type="ORF">HSUHS5_0448</name>
</gene>
<dbReference type="Pfam" id="PF22608">
    <property type="entry name" value="DNAX_ATPase_lid"/>
    <property type="match status" value="1"/>
</dbReference>
<dbReference type="FunFam" id="1.10.8.60:FF:000013">
    <property type="entry name" value="DNA polymerase III subunit gamma/tau"/>
    <property type="match status" value="1"/>
</dbReference>
<name>E7G3D0_9HELI</name>
<keyword evidence="5 8" id="KW-0067">ATP-binding</keyword>
<dbReference type="EC" id="2.7.7.7" evidence="8"/>
<dbReference type="Proteomes" id="UP000054093">
    <property type="component" value="Unassembled WGS sequence"/>
</dbReference>
<evidence type="ECO:0000313" key="11">
    <source>
        <dbReference type="Proteomes" id="UP000054093"/>
    </source>
</evidence>
<keyword evidence="3 8" id="KW-0547">Nucleotide-binding</keyword>
<dbReference type="AlphaFoldDB" id="E7G3D0"/>
<dbReference type="GO" id="GO:0009360">
    <property type="term" value="C:DNA polymerase III complex"/>
    <property type="evidence" value="ECO:0007669"/>
    <property type="project" value="InterPro"/>
</dbReference>
<keyword evidence="8" id="KW-0808">Transferase</keyword>
<dbReference type="InterPro" id="IPR050238">
    <property type="entry name" value="DNA_Rep/Repair_Clamp_Loader"/>
</dbReference>
<evidence type="ECO:0000259" key="9">
    <source>
        <dbReference type="SMART" id="SM00382"/>
    </source>
</evidence>
<accession>E7G3D0</accession>
<dbReference type="RefSeq" id="WP_006565107.1">
    <property type="nucleotide sequence ID" value="NZ_ADHO01000071.1"/>
</dbReference>
<dbReference type="InterPro" id="IPR045085">
    <property type="entry name" value="HLD_clamp_pol_III_gamma_tau"/>
</dbReference>
<dbReference type="PANTHER" id="PTHR11669">
    <property type="entry name" value="REPLICATION FACTOR C / DNA POLYMERASE III GAMMA-TAU SUBUNIT"/>
    <property type="match status" value="1"/>
</dbReference>
<evidence type="ECO:0000256" key="7">
    <source>
        <dbReference type="ARBA" id="ARBA00049244"/>
    </source>
</evidence>
<dbReference type="GO" id="GO:0006261">
    <property type="term" value="P:DNA-templated DNA replication"/>
    <property type="evidence" value="ECO:0007669"/>
    <property type="project" value="TreeGrafter"/>
</dbReference>
<dbReference type="SUPFAM" id="SSF52540">
    <property type="entry name" value="P-loop containing nucleoside triphosphate hydrolases"/>
    <property type="match status" value="1"/>
</dbReference>
<organism evidence="10 11">
    <name type="scientific">Helicobacter suis HS5</name>
    <dbReference type="NCBI Taxonomy" id="710394"/>
    <lineage>
        <taxon>Bacteria</taxon>
        <taxon>Pseudomonadati</taxon>
        <taxon>Campylobacterota</taxon>
        <taxon>Epsilonproteobacteria</taxon>
        <taxon>Campylobacterales</taxon>
        <taxon>Helicobacteraceae</taxon>
        <taxon>Helicobacter</taxon>
    </lineage>
</organism>
<evidence type="ECO:0000256" key="4">
    <source>
        <dbReference type="ARBA" id="ARBA00022833"/>
    </source>
</evidence>
<dbReference type="InterPro" id="IPR027417">
    <property type="entry name" value="P-loop_NTPase"/>
</dbReference>
<reference evidence="10 11" key="1">
    <citation type="journal article" date="2011" name="Vet. Res.">
        <title>Genome sequence of Helicobacter suis supports its role in gastric pathology.</title>
        <authorList>
            <person name="Vermoote M."/>
            <person name="Vandekerckhove T.T."/>
            <person name="Flahou B."/>
            <person name="Pasmans F."/>
            <person name="Smet A."/>
            <person name="De Groote D."/>
            <person name="Van Criekinge W."/>
            <person name="Ducatelle R."/>
            <person name="Haesebrouck F."/>
        </authorList>
    </citation>
    <scope>NUCLEOTIDE SEQUENCE [LARGE SCALE GENOMIC DNA]</scope>
    <source>
        <strain evidence="10 11">HS5</strain>
    </source>
</reference>
<keyword evidence="8" id="KW-0548">Nucleotidyltransferase</keyword>
<dbReference type="FunFam" id="3.40.50.300:FF:000014">
    <property type="entry name" value="DNA polymerase III subunit gamma/tau"/>
    <property type="match status" value="1"/>
</dbReference>
<dbReference type="CDD" id="cd00009">
    <property type="entry name" value="AAA"/>
    <property type="match status" value="1"/>
</dbReference>
<comment type="function">
    <text evidence="8">DNA polymerase III is a complex, multichain enzyme responsible for most of the replicative synthesis in bacteria. This DNA polymerase also exhibits 3' to 5' exonuclease activity.</text>
</comment>
<dbReference type="EMBL" id="ADHO01000071">
    <property type="protein sequence ID" value="EFX42117.1"/>
    <property type="molecule type" value="Genomic_DNA"/>
</dbReference>
<dbReference type="GO" id="GO:0005524">
    <property type="term" value="F:ATP binding"/>
    <property type="evidence" value="ECO:0007669"/>
    <property type="project" value="UniProtKB-KW"/>
</dbReference>
<dbReference type="CDD" id="cd18137">
    <property type="entry name" value="HLD_clamp_pol_III_gamma_tau"/>
    <property type="match status" value="1"/>
</dbReference>
<evidence type="ECO:0000256" key="5">
    <source>
        <dbReference type="ARBA" id="ARBA00022840"/>
    </source>
</evidence>
<comment type="catalytic activity">
    <reaction evidence="7 8">
        <text>DNA(n) + a 2'-deoxyribonucleoside 5'-triphosphate = DNA(n+1) + diphosphate</text>
        <dbReference type="Rhea" id="RHEA:22508"/>
        <dbReference type="Rhea" id="RHEA-COMP:17339"/>
        <dbReference type="Rhea" id="RHEA-COMP:17340"/>
        <dbReference type="ChEBI" id="CHEBI:33019"/>
        <dbReference type="ChEBI" id="CHEBI:61560"/>
        <dbReference type="ChEBI" id="CHEBI:173112"/>
        <dbReference type="EC" id="2.7.7.7"/>
    </reaction>
</comment>
<keyword evidence="2" id="KW-0479">Metal-binding</keyword>
<keyword evidence="8" id="KW-0235">DNA replication</keyword>
<dbReference type="InterPro" id="IPR012763">
    <property type="entry name" value="DNA_pol_III_sug/sutau_N"/>
</dbReference>
<comment type="similarity">
    <text evidence="1 8">Belongs to the DnaX/STICHEL family.</text>
</comment>
<dbReference type="Gene3D" id="3.40.50.300">
    <property type="entry name" value="P-loop containing nucleotide triphosphate hydrolases"/>
    <property type="match status" value="1"/>
</dbReference>
<dbReference type="InterPro" id="IPR003593">
    <property type="entry name" value="AAA+_ATPase"/>
</dbReference>
<sequence length="470" mass="52693">MNPKGVPLTLALKYRPKHFKDLIGQESVSNTLSLALDHARLAHAYLFSGLRGSGKTSTARIFARALQCEKGPSSIPCDSCLNCLDALKDRHLDIIEIDGASNRRIEDVRNIIEQTKYKPSLGRFKIFMIDEAHMLTKEAFNALLKTLEEPPAHVKFILATTDPHKLPATILSRTQHFHFKKIAPKAIVQRLQSILDQEGVSYEQSALEILARSGGGSLRDTLTLSDQAISYTNQHISAQGVSQMLGMVNTQILEDFFKAIVECKEDVLKDMLKALEEYEISIVLEEMGVFLKEAVLQGRFSLKLSGLFIEILAKAKQLLYWGADGGFVLALSALKMQSSMQETNTSLTTPPPQSSPQELFTQLIKQLYQDNQELGKVFERFITFHSFSEGVLKWHSSADEPAKKILNQHYHSLIEPCIQKFYGKGVKIEAIKVQAKPETEISHAFMQDHQDLMKAMQENLGTTDCEVEDS</sequence>
<keyword evidence="4" id="KW-0862">Zinc</keyword>
<comment type="subunit">
    <text evidence="8">DNA polymerase III contains a core (composed of alpha, epsilon and theta chains) that associates with a tau subunit. This core dimerizes to form the POLIII' complex. PolIII' associates with the gamma complex (composed of gamma, delta, delta', psi and chi chains) and with the beta chain to form the complete DNA polymerase III complex.</text>
</comment>
<keyword evidence="6 8" id="KW-0239">DNA-directed DNA polymerase</keyword>